<dbReference type="Gene3D" id="2.40.50.40">
    <property type="match status" value="1"/>
</dbReference>
<keyword evidence="2" id="KW-0479">Metal-binding</keyword>
<dbReference type="InterPro" id="IPR006612">
    <property type="entry name" value="THAP_Znf"/>
</dbReference>
<feature type="region of interest" description="Disordered" evidence="8">
    <location>
        <begin position="212"/>
        <end position="261"/>
    </location>
</feature>
<dbReference type="InterPro" id="IPR051219">
    <property type="entry name" value="Heterochromatin_chromo-domain"/>
</dbReference>
<reference evidence="10 11" key="1">
    <citation type="journal article" date="2017" name="Gigascience">
        <title>Draft genome of the honey bee ectoparasitic mite, Tropilaelaps mercedesae, is shaped by the parasitic life history.</title>
        <authorList>
            <person name="Dong X."/>
            <person name="Armstrong S.D."/>
            <person name="Xia D."/>
            <person name="Makepeace B.L."/>
            <person name="Darby A.C."/>
            <person name="Kadowaki T."/>
        </authorList>
    </citation>
    <scope>NUCLEOTIDE SEQUENCE [LARGE SCALE GENOMIC DNA]</scope>
    <source>
        <strain evidence="10">Wuxi-XJTLU</strain>
    </source>
</reference>
<keyword evidence="5" id="KW-0862">Zinc</keyword>
<dbReference type="InterPro" id="IPR000953">
    <property type="entry name" value="Chromo/chromo_shadow_dom"/>
</dbReference>
<evidence type="ECO:0000256" key="3">
    <source>
        <dbReference type="ARBA" id="ARBA00022737"/>
    </source>
</evidence>
<sequence>MSSDDKKVTFDLFLCRRWIDYVNRPELAYNSPEHLHNNYRLCAMHFREDDFVSLGNHARLKRHVVPSVPPPADWKHAADVEDADDSKIKDLSLCREKNDEAGQIVLRVAGEMARAPSLSEHERARVAALARAGRPMRAIAREIGRSLCVVRNYLRDQAAYGRRKVGGTRKRKLSKSVEGHMTRLASDSAKSCAAIKRELGLSVHRTTVWRTLNRDRHKLPRGKKTDAPPCPNSRDSPGQEQPARNESTPQPKGFERGLEPEKILGVTNSSGELMFLIQWKGAEEADFVRAVDCNVRYPQMVIGFYERKLVMKY</sequence>
<dbReference type="InterPro" id="IPR016197">
    <property type="entry name" value="Chromo-like_dom_sf"/>
</dbReference>
<evidence type="ECO:0000256" key="1">
    <source>
        <dbReference type="ARBA" id="ARBA00004123"/>
    </source>
</evidence>
<dbReference type="FunFam" id="2.40.50.40:FF:000031">
    <property type="entry name" value="Heterochromatin protein 1"/>
    <property type="match status" value="1"/>
</dbReference>
<keyword evidence="3" id="KW-0677">Repeat</keyword>
<feature type="domain" description="Chromo" evidence="9">
    <location>
        <begin position="258"/>
        <end position="313"/>
    </location>
</feature>
<dbReference type="Pfam" id="PF21517">
    <property type="entry name" value="HTH_Tnp_Tc3_2_like"/>
    <property type="match status" value="1"/>
</dbReference>
<evidence type="ECO:0000313" key="10">
    <source>
        <dbReference type="EMBL" id="OQR71286.1"/>
    </source>
</evidence>
<dbReference type="OrthoDB" id="433924at2759"/>
<dbReference type="Pfam" id="PF01393">
    <property type="entry name" value="Chromo_shadow"/>
    <property type="match status" value="1"/>
</dbReference>
<dbReference type="GO" id="GO:0005634">
    <property type="term" value="C:nucleus"/>
    <property type="evidence" value="ECO:0007669"/>
    <property type="project" value="UniProtKB-SubCell"/>
</dbReference>
<keyword evidence="4" id="KW-0863">Zinc-finger</keyword>
<evidence type="ECO:0000256" key="6">
    <source>
        <dbReference type="ARBA" id="ARBA00023125"/>
    </source>
</evidence>
<evidence type="ECO:0000256" key="8">
    <source>
        <dbReference type="SAM" id="MobiDB-lite"/>
    </source>
</evidence>
<dbReference type="SUPFAM" id="SSF54160">
    <property type="entry name" value="Chromo domain-like"/>
    <property type="match status" value="1"/>
</dbReference>
<comment type="caution">
    <text evidence="10">The sequence shown here is derived from an EMBL/GenBank/DDBJ whole genome shotgun (WGS) entry which is preliminary data.</text>
</comment>
<dbReference type="GO" id="GO:0005694">
    <property type="term" value="C:chromosome"/>
    <property type="evidence" value="ECO:0007669"/>
    <property type="project" value="UniProtKB-ARBA"/>
</dbReference>
<evidence type="ECO:0000256" key="4">
    <source>
        <dbReference type="ARBA" id="ARBA00022771"/>
    </source>
</evidence>
<keyword evidence="6" id="KW-0238">DNA-binding</keyword>
<dbReference type="InParanoid" id="A0A1V9XCY0"/>
<evidence type="ECO:0000256" key="7">
    <source>
        <dbReference type="ARBA" id="ARBA00023242"/>
    </source>
</evidence>
<dbReference type="EMBL" id="MNPL01014990">
    <property type="protein sequence ID" value="OQR71286.1"/>
    <property type="molecule type" value="Genomic_DNA"/>
</dbReference>
<evidence type="ECO:0000259" key="9">
    <source>
        <dbReference type="PROSITE" id="PS50013"/>
    </source>
</evidence>
<accession>A0A1V9XCY0</accession>
<gene>
    <name evidence="10" type="ORF">BIW11_11093</name>
</gene>
<organism evidence="10 11">
    <name type="scientific">Tropilaelaps mercedesae</name>
    <dbReference type="NCBI Taxonomy" id="418985"/>
    <lineage>
        <taxon>Eukaryota</taxon>
        <taxon>Metazoa</taxon>
        <taxon>Ecdysozoa</taxon>
        <taxon>Arthropoda</taxon>
        <taxon>Chelicerata</taxon>
        <taxon>Arachnida</taxon>
        <taxon>Acari</taxon>
        <taxon>Parasitiformes</taxon>
        <taxon>Mesostigmata</taxon>
        <taxon>Gamasina</taxon>
        <taxon>Dermanyssoidea</taxon>
        <taxon>Laelapidae</taxon>
        <taxon>Tropilaelaps</taxon>
    </lineage>
</organism>
<comment type="subcellular location">
    <subcellularLocation>
        <location evidence="1">Nucleus</location>
    </subcellularLocation>
</comment>
<dbReference type="Gene3D" id="1.10.10.10">
    <property type="entry name" value="Winged helix-like DNA-binding domain superfamily/Winged helix DNA-binding domain"/>
    <property type="match status" value="1"/>
</dbReference>
<dbReference type="Pfam" id="PF05485">
    <property type="entry name" value="THAP"/>
    <property type="match status" value="1"/>
</dbReference>
<keyword evidence="11" id="KW-1185">Reference proteome</keyword>
<dbReference type="GO" id="GO:0003677">
    <property type="term" value="F:DNA binding"/>
    <property type="evidence" value="ECO:0007669"/>
    <property type="project" value="UniProtKB-KW"/>
</dbReference>
<keyword evidence="7" id="KW-0539">Nucleus</keyword>
<dbReference type="InterPro" id="IPR036388">
    <property type="entry name" value="WH-like_DNA-bd_sf"/>
</dbReference>
<protein>
    <submittedName>
        <fullName evidence="10">Chromobox protein1-like</fullName>
    </submittedName>
</protein>
<dbReference type="InterPro" id="IPR008251">
    <property type="entry name" value="Chromo_shadow_dom"/>
</dbReference>
<dbReference type="Gene3D" id="1.10.10.60">
    <property type="entry name" value="Homeodomain-like"/>
    <property type="match status" value="1"/>
</dbReference>
<dbReference type="SUPFAM" id="SSF46689">
    <property type="entry name" value="Homeodomain-like"/>
    <property type="match status" value="1"/>
</dbReference>
<dbReference type="SUPFAM" id="SSF57716">
    <property type="entry name" value="Glucocorticoid receptor-like (DNA-binding domain)"/>
    <property type="match status" value="1"/>
</dbReference>
<dbReference type="InterPro" id="IPR048703">
    <property type="entry name" value="Tnp_Tc3-like_HTH"/>
</dbReference>
<evidence type="ECO:0000256" key="5">
    <source>
        <dbReference type="ARBA" id="ARBA00022833"/>
    </source>
</evidence>
<evidence type="ECO:0000313" key="11">
    <source>
        <dbReference type="Proteomes" id="UP000192247"/>
    </source>
</evidence>
<proteinExistence type="predicted"/>
<dbReference type="SMART" id="SM00300">
    <property type="entry name" value="ChSh"/>
    <property type="match status" value="1"/>
</dbReference>
<dbReference type="PROSITE" id="PS50013">
    <property type="entry name" value="CHROMO_2"/>
    <property type="match status" value="1"/>
</dbReference>
<dbReference type="STRING" id="418985.A0A1V9XCY0"/>
<dbReference type="PANTHER" id="PTHR22812">
    <property type="entry name" value="CHROMOBOX PROTEIN"/>
    <property type="match status" value="1"/>
</dbReference>
<dbReference type="AlphaFoldDB" id="A0A1V9XCY0"/>
<name>A0A1V9XCY0_9ACAR</name>
<dbReference type="InterPro" id="IPR009057">
    <property type="entry name" value="Homeodomain-like_sf"/>
</dbReference>
<dbReference type="GO" id="GO:0008270">
    <property type="term" value="F:zinc ion binding"/>
    <property type="evidence" value="ECO:0007669"/>
    <property type="project" value="UniProtKB-KW"/>
</dbReference>
<feature type="compositionally biased region" description="Polar residues" evidence="8">
    <location>
        <begin position="233"/>
        <end position="250"/>
    </location>
</feature>
<dbReference type="Proteomes" id="UP000192247">
    <property type="component" value="Unassembled WGS sequence"/>
</dbReference>
<evidence type="ECO:0000256" key="2">
    <source>
        <dbReference type="ARBA" id="ARBA00022723"/>
    </source>
</evidence>